<sequence length="397" mass="44863">MSLVIKEMKITLKSMTFWVVILLIGLFAFSQIGGDLTMIKEPKPNEEEYGLQPTKDPKKIQESTYQQLFPEYINNSYATYPLGFLKSVRLSNNQQKEIEKILTSASGMSIDELTKKYQESITSNSQTVFSFPVKKGYSYKEFQQNMHKTEKIIGKGSNFEEKRYKSKAVEPKTYQQAHKDFQKIIEEDQVSGAYARMVCDYFGIILALVPVFLAATVIVRDKRAQAQQVIFTKQTSTAKLIISRYFSCILLLVVPMLLFVLMPGMQSLTMAKNLHAQGNLLLFYQYVLGWLIPTILAVVGIGFLLTELAGGIVAILAQLLFWLANLFMNGGSITGSAGWNLIPRFNEVGQRELFNQMLPELIANRIFWSVVGIICCLLTVLLADYRRKGGALFGKDQ</sequence>
<accession>A0ABV0EPX6</accession>
<keyword evidence="8" id="KW-1185">Reference proteome</keyword>
<dbReference type="RefSeq" id="WP_207703516.1">
    <property type="nucleotide sequence ID" value="NZ_JAFREL020000002.1"/>
</dbReference>
<evidence type="ECO:0000313" key="7">
    <source>
        <dbReference type="EMBL" id="MEO1770678.1"/>
    </source>
</evidence>
<organism evidence="7 8">
    <name type="scientific">Candidatus Enterococcus ferrettii</name>
    <dbReference type="NCBI Taxonomy" id="2815324"/>
    <lineage>
        <taxon>Bacteria</taxon>
        <taxon>Bacillati</taxon>
        <taxon>Bacillota</taxon>
        <taxon>Bacilli</taxon>
        <taxon>Lactobacillales</taxon>
        <taxon>Enterococcaceae</taxon>
        <taxon>Enterococcus</taxon>
    </lineage>
</organism>
<evidence type="ECO:0000259" key="6">
    <source>
        <dbReference type="Pfam" id="PF12698"/>
    </source>
</evidence>
<dbReference type="Pfam" id="PF12698">
    <property type="entry name" value="ABC2_membrane_3"/>
    <property type="match status" value="1"/>
</dbReference>
<comment type="caution">
    <text evidence="7">The sequence shown here is derived from an EMBL/GenBank/DDBJ whole genome shotgun (WGS) entry which is preliminary data.</text>
</comment>
<evidence type="ECO:0000313" key="8">
    <source>
        <dbReference type="Proteomes" id="UP000664357"/>
    </source>
</evidence>
<feature type="transmembrane region" description="Helical" evidence="5">
    <location>
        <begin position="282"/>
        <end position="305"/>
    </location>
</feature>
<evidence type="ECO:0000256" key="3">
    <source>
        <dbReference type="ARBA" id="ARBA00022989"/>
    </source>
</evidence>
<evidence type="ECO:0000256" key="5">
    <source>
        <dbReference type="SAM" id="Phobius"/>
    </source>
</evidence>
<keyword evidence="3 5" id="KW-1133">Transmembrane helix</keyword>
<comment type="subcellular location">
    <subcellularLocation>
        <location evidence="1">Membrane</location>
        <topology evidence="1">Multi-pass membrane protein</topology>
    </subcellularLocation>
</comment>
<reference evidence="7 8" key="2">
    <citation type="submission" date="2024-02" db="EMBL/GenBank/DDBJ databases">
        <title>The Genome Sequence of Enterococcus sp. DIV0159.</title>
        <authorList>
            <person name="Earl A."/>
            <person name="Manson A."/>
            <person name="Gilmore M."/>
            <person name="Sanders J."/>
            <person name="Shea T."/>
            <person name="Howe W."/>
            <person name="Livny J."/>
            <person name="Cuomo C."/>
            <person name="Neafsey D."/>
            <person name="Birren B."/>
        </authorList>
    </citation>
    <scope>NUCLEOTIDE SEQUENCE [LARGE SCALE GENOMIC DNA]</scope>
    <source>
        <strain evidence="7 8">665A</strain>
    </source>
</reference>
<feature type="transmembrane region" description="Helical" evidence="5">
    <location>
        <begin position="201"/>
        <end position="219"/>
    </location>
</feature>
<dbReference type="Proteomes" id="UP000664357">
    <property type="component" value="Unassembled WGS sequence"/>
</dbReference>
<dbReference type="EMBL" id="JAFREL020000002">
    <property type="protein sequence ID" value="MEO1770678.1"/>
    <property type="molecule type" value="Genomic_DNA"/>
</dbReference>
<feature type="transmembrane region" description="Helical" evidence="5">
    <location>
        <begin position="362"/>
        <end position="383"/>
    </location>
</feature>
<proteinExistence type="predicted"/>
<reference evidence="7 8" key="1">
    <citation type="submission" date="2021-03" db="EMBL/GenBank/DDBJ databases">
        <authorList>
            <person name="Gilmore M.S."/>
            <person name="Schwartzman J."/>
            <person name="Van Tyne D."/>
            <person name="Martin M."/>
            <person name="Earl A.M."/>
            <person name="Manson A.L."/>
            <person name="Straub T."/>
            <person name="Salamzade R."/>
            <person name="Saavedra J."/>
            <person name="Lebreton F."/>
            <person name="Prichula J."/>
            <person name="Schaufler K."/>
            <person name="Gaca A."/>
            <person name="Sgardioli B."/>
            <person name="Wagenaar J."/>
            <person name="Strong T."/>
        </authorList>
    </citation>
    <scope>NUCLEOTIDE SEQUENCE [LARGE SCALE GENOMIC DNA]</scope>
    <source>
        <strain evidence="7 8">665A</strain>
    </source>
</reference>
<feature type="transmembrane region" description="Helical" evidence="5">
    <location>
        <begin position="240"/>
        <end position="262"/>
    </location>
</feature>
<keyword evidence="4 5" id="KW-0472">Membrane</keyword>
<evidence type="ECO:0000256" key="2">
    <source>
        <dbReference type="ARBA" id="ARBA00022692"/>
    </source>
</evidence>
<dbReference type="InterPro" id="IPR013525">
    <property type="entry name" value="ABC2_TM"/>
</dbReference>
<protein>
    <recommendedName>
        <fullName evidence="6">ABC-2 type transporter transmembrane domain-containing protein</fullName>
    </recommendedName>
</protein>
<gene>
    <name evidence="7" type="ORF">JZO67_002631</name>
</gene>
<feature type="domain" description="ABC-2 type transporter transmembrane" evidence="6">
    <location>
        <begin position="15"/>
        <end position="327"/>
    </location>
</feature>
<evidence type="ECO:0000256" key="4">
    <source>
        <dbReference type="ARBA" id="ARBA00023136"/>
    </source>
</evidence>
<evidence type="ECO:0000256" key="1">
    <source>
        <dbReference type="ARBA" id="ARBA00004141"/>
    </source>
</evidence>
<feature type="transmembrane region" description="Helical" evidence="5">
    <location>
        <begin position="312"/>
        <end position="342"/>
    </location>
</feature>
<keyword evidence="2 5" id="KW-0812">Transmembrane</keyword>
<name>A0ABV0EPX6_9ENTE</name>